<evidence type="ECO:0000259" key="3">
    <source>
        <dbReference type="Pfam" id="PF00685"/>
    </source>
</evidence>
<reference evidence="4" key="1">
    <citation type="submission" date="2022-06" db="EMBL/GenBank/DDBJ databases">
        <title>Sneathiella actinostolidae sp. nov., isolated from a sea anemonein the Western Pacific Ocean.</title>
        <authorList>
            <person name="Wei M.J."/>
        </authorList>
    </citation>
    <scope>NUCLEOTIDE SEQUENCE</scope>
    <source>
        <strain evidence="4">PHK-P5</strain>
    </source>
</reference>
<dbReference type="SUPFAM" id="SSF52540">
    <property type="entry name" value="P-loop containing nucleoside triphosphate hydrolases"/>
    <property type="match status" value="1"/>
</dbReference>
<dbReference type="PANTHER" id="PTHR11783">
    <property type="entry name" value="SULFOTRANSFERASE SULT"/>
    <property type="match status" value="1"/>
</dbReference>
<gene>
    <name evidence="4" type="ORF">NBZ79_00390</name>
</gene>
<evidence type="ECO:0000313" key="4">
    <source>
        <dbReference type="EMBL" id="USG61433.1"/>
    </source>
</evidence>
<sequence length="283" mass="31783">MGGIIWLASYPKSGNTWTRTFIHNLLTNPDKPANINELDTFTMGDASAPSYEKVAGKPLSEISGKELSTLTPKVHRAYAMSRPDSVFVKTHSSFGSVYGTPLITMEYTAGAIYIIRNPLDVVISLSDHFGLDLEGGIDLLNNPKGIAGAPADKMGARGGQIEQILGSWSGHVTSWLPFSRQHFHLMRYEDMLDKPEETFRNMGRFLGLNPPEERLNKAIEFSSFKTVKKQEEEKGFFEQSPKTDSFFRVGKAGQWKDVLSDKQVDRIVDCHRETMKQFDYLPK</sequence>
<dbReference type="RefSeq" id="WP_251934466.1">
    <property type="nucleotide sequence ID" value="NZ_CP098747.1"/>
</dbReference>
<accession>A0ABY4W5P6</accession>
<evidence type="ECO:0000313" key="5">
    <source>
        <dbReference type="Proteomes" id="UP001056291"/>
    </source>
</evidence>
<dbReference type="Pfam" id="PF00685">
    <property type="entry name" value="Sulfotransfer_1"/>
    <property type="match status" value="1"/>
</dbReference>
<dbReference type="InterPro" id="IPR000863">
    <property type="entry name" value="Sulfotransferase_dom"/>
</dbReference>
<evidence type="ECO:0000256" key="2">
    <source>
        <dbReference type="ARBA" id="ARBA00022679"/>
    </source>
</evidence>
<dbReference type="EMBL" id="CP098747">
    <property type="protein sequence ID" value="USG61433.1"/>
    <property type="molecule type" value="Genomic_DNA"/>
</dbReference>
<protein>
    <submittedName>
        <fullName evidence="4">Sulfotransferase domain-containing protein</fullName>
    </submittedName>
</protein>
<proteinExistence type="inferred from homology"/>
<dbReference type="Proteomes" id="UP001056291">
    <property type="component" value="Chromosome"/>
</dbReference>
<keyword evidence="2" id="KW-0808">Transferase</keyword>
<dbReference type="InterPro" id="IPR027417">
    <property type="entry name" value="P-loop_NTPase"/>
</dbReference>
<keyword evidence="5" id="KW-1185">Reference proteome</keyword>
<dbReference type="Gene3D" id="3.40.50.300">
    <property type="entry name" value="P-loop containing nucleotide triphosphate hydrolases"/>
    <property type="match status" value="1"/>
</dbReference>
<comment type="similarity">
    <text evidence="1">Belongs to the sulfotransferase 1 family.</text>
</comment>
<organism evidence="4 5">
    <name type="scientific">Sneathiella marina</name>
    <dbReference type="NCBI Taxonomy" id="2950108"/>
    <lineage>
        <taxon>Bacteria</taxon>
        <taxon>Pseudomonadati</taxon>
        <taxon>Pseudomonadota</taxon>
        <taxon>Alphaproteobacteria</taxon>
        <taxon>Sneathiellales</taxon>
        <taxon>Sneathiellaceae</taxon>
        <taxon>Sneathiella</taxon>
    </lineage>
</organism>
<name>A0ABY4W5P6_9PROT</name>
<evidence type="ECO:0000256" key="1">
    <source>
        <dbReference type="ARBA" id="ARBA00005771"/>
    </source>
</evidence>
<feature type="domain" description="Sulfotransferase" evidence="3">
    <location>
        <begin position="5"/>
        <end position="278"/>
    </location>
</feature>